<sequence>MTTAKIIPIREQIADIMRSDIISGELTPGEKLNEQELAARFGVSRGPIRDVLLKLAKEGLVVSKTNIGTYVAAPLSNEMQKVLMDIRIRIEEFAVRHIEDKANENDLQALADIIDRMRQHYEREEFTDLTKADIDFHQFYVELAGGDDLLNIWYPIVMRMRMNYDRIERKETLVEEHQAILDGIKSKDSKAAIAAIRNNIK</sequence>
<reference evidence="5 6" key="1">
    <citation type="submission" date="2018-01" db="EMBL/GenBank/DDBJ databases">
        <title>Genome sequence of a Cantenovulum-like bacteria.</title>
        <authorList>
            <person name="Tan W.R."/>
            <person name="Lau N.-S."/>
            <person name="Go F."/>
            <person name="Amirul A.-A.A."/>
        </authorList>
    </citation>
    <scope>NUCLEOTIDE SEQUENCE [LARGE SCALE GENOMIC DNA]</scope>
    <source>
        <strain evidence="5 6">CCB-QB4</strain>
    </source>
</reference>
<evidence type="ECO:0000256" key="1">
    <source>
        <dbReference type="ARBA" id="ARBA00023015"/>
    </source>
</evidence>
<feature type="domain" description="HTH gntR-type" evidence="4">
    <location>
        <begin position="7"/>
        <end position="74"/>
    </location>
</feature>
<evidence type="ECO:0000313" key="6">
    <source>
        <dbReference type="Proteomes" id="UP000244441"/>
    </source>
</evidence>
<dbReference type="SMART" id="SM00345">
    <property type="entry name" value="HTH_GNTR"/>
    <property type="match status" value="1"/>
</dbReference>
<dbReference type="SUPFAM" id="SSF48008">
    <property type="entry name" value="GntR ligand-binding domain-like"/>
    <property type="match status" value="1"/>
</dbReference>
<dbReference type="InterPro" id="IPR036390">
    <property type="entry name" value="WH_DNA-bd_sf"/>
</dbReference>
<dbReference type="PRINTS" id="PR00035">
    <property type="entry name" value="HTHGNTR"/>
</dbReference>
<dbReference type="KEGG" id="cate:C2869_04760"/>
<dbReference type="Gene3D" id="1.10.10.10">
    <property type="entry name" value="Winged helix-like DNA-binding domain superfamily/Winged helix DNA-binding domain"/>
    <property type="match status" value="1"/>
</dbReference>
<dbReference type="Gene3D" id="1.20.120.530">
    <property type="entry name" value="GntR ligand-binding domain-like"/>
    <property type="match status" value="1"/>
</dbReference>
<dbReference type="RefSeq" id="WP_108601865.1">
    <property type="nucleotide sequence ID" value="NZ_CP026604.1"/>
</dbReference>
<dbReference type="InterPro" id="IPR000524">
    <property type="entry name" value="Tscrpt_reg_HTH_GntR"/>
</dbReference>
<dbReference type="OrthoDB" id="9799812at2"/>
<dbReference type="SUPFAM" id="SSF46785">
    <property type="entry name" value="Winged helix' DNA-binding domain"/>
    <property type="match status" value="1"/>
</dbReference>
<dbReference type="EMBL" id="CP026604">
    <property type="protein sequence ID" value="AWB65790.1"/>
    <property type="molecule type" value="Genomic_DNA"/>
</dbReference>
<evidence type="ECO:0000256" key="2">
    <source>
        <dbReference type="ARBA" id="ARBA00023125"/>
    </source>
</evidence>
<dbReference type="Proteomes" id="UP000244441">
    <property type="component" value="Chromosome"/>
</dbReference>
<dbReference type="InterPro" id="IPR036388">
    <property type="entry name" value="WH-like_DNA-bd_sf"/>
</dbReference>
<dbReference type="SMART" id="SM00895">
    <property type="entry name" value="FCD"/>
    <property type="match status" value="1"/>
</dbReference>
<evidence type="ECO:0000256" key="3">
    <source>
        <dbReference type="ARBA" id="ARBA00023163"/>
    </source>
</evidence>
<dbReference type="Pfam" id="PF07729">
    <property type="entry name" value="FCD"/>
    <property type="match status" value="1"/>
</dbReference>
<dbReference type="GO" id="GO:0003700">
    <property type="term" value="F:DNA-binding transcription factor activity"/>
    <property type="evidence" value="ECO:0007669"/>
    <property type="project" value="InterPro"/>
</dbReference>
<protein>
    <submittedName>
        <fullName evidence="5">GntR family transcriptional regulator</fullName>
    </submittedName>
</protein>
<dbReference type="InterPro" id="IPR008920">
    <property type="entry name" value="TF_FadR/GntR_C"/>
</dbReference>
<gene>
    <name evidence="5" type="ORF">C2869_04760</name>
</gene>
<organism evidence="5 6">
    <name type="scientific">Saccharobesus litoralis</name>
    <dbReference type="NCBI Taxonomy" id="2172099"/>
    <lineage>
        <taxon>Bacteria</taxon>
        <taxon>Pseudomonadati</taxon>
        <taxon>Pseudomonadota</taxon>
        <taxon>Gammaproteobacteria</taxon>
        <taxon>Alteromonadales</taxon>
        <taxon>Alteromonadaceae</taxon>
        <taxon>Saccharobesus</taxon>
    </lineage>
</organism>
<dbReference type="PANTHER" id="PTHR43537:SF5">
    <property type="entry name" value="UXU OPERON TRANSCRIPTIONAL REGULATOR"/>
    <property type="match status" value="1"/>
</dbReference>
<dbReference type="AlphaFoldDB" id="A0A2S0VNX8"/>
<name>A0A2S0VNX8_9ALTE</name>
<keyword evidence="2" id="KW-0238">DNA-binding</keyword>
<keyword evidence="3" id="KW-0804">Transcription</keyword>
<dbReference type="CDD" id="cd07377">
    <property type="entry name" value="WHTH_GntR"/>
    <property type="match status" value="1"/>
</dbReference>
<keyword evidence="1" id="KW-0805">Transcription regulation</keyword>
<dbReference type="GO" id="GO:0003677">
    <property type="term" value="F:DNA binding"/>
    <property type="evidence" value="ECO:0007669"/>
    <property type="project" value="UniProtKB-KW"/>
</dbReference>
<proteinExistence type="predicted"/>
<dbReference type="InterPro" id="IPR011711">
    <property type="entry name" value="GntR_C"/>
</dbReference>
<dbReference type="Pfam" id="PF00392">
    <property type="entry name" value="GntR"/>
    <property type="match status" value="1"/>
</dbReference>
<evidence type="ECO:0000313" key="5">
    <source>
        <dbReference type="EMBL" id="AWB65790.1"/>
    </source>
</evidence>
<dbReference type="PROSITE" id="PS50949">
    <property type="entry name" value="HTH_GNTR"/>
    <property type="match status" value="1"/>
</dbReference>
<accession>A0A2S0VNX8</accession>
<keyword evidence="6" id="KW-1185">Reference proteome</keyword>
<dbReference type="PANTHER" id="PTHR43537">
    <property type="entry name" value="TRANSCRIPTIONAL REGULATOR, GNTR FAMILY"/>
    <property type="match status" value="1"/>
</dbReference>
<evidence type="ECO:0000259" key="4">
    <source>
        <dbReference type="PROSITE" id="PS50949"/>
    </source>
</evidence>